<dbReference type="STRING" id="497964.CfE428DRAFT_5108"/>
<protein>
    <recommendedName>
        <fullName evidence="4">General secretion pathway protein M</fullName>
    </recommendedName>
</protein>
<dbReference type="Proteomes" id="UP000005824">
    <property type="component" value="Unassembled WGS sequence"/>
</dbReference>
<reference evidence="2 3" key="1">
    <citation type="journal article" date="2011" name="J. Bacteriol.">
        <title>Genome sequence of Chthoniobacter flavus Ellin428, an aerobic heterotrophic soil bacterium.</title>
        <authorList>
            <person name="Kant R."/>
            <person name="van Passel M.W."/>
            <person name="Palva A."/>
            <person name="Lucas S."/>
            <person name="Lapidus A."/>
            <person name="Glavina Del Rio T."/>
            <person name="Dalin E."/>
            <person name="Tice H."/>
            <person name="Bruce D."/>
            <person name="Goodwin L."/>
            <person name="Pitluck S."/>
            <person name="Larimer F.W."/>
            <person name="Land M.L."/>
            <person name="Hauser L."/>
            <person name="Sangwan P."/>
            <person name="de Vos W.M."/>
            <person name="Janssen P.H."/>
            <person name="Smidt H."/>
        </authorList>
    </citation>
    <scope>NUCLEOTIDE SEQUENCE [LARGE SCALE GENOMIC DNA]</scope>
    <source>
        <strain evidence="2 3">Ellin428</strain>
    </source>
</reference>
<gene>
    <name evidence="2" type="ORF">CfE428DRAFT_5108</name>
</gene>
<dbReference type="RefSeq" id="WP_006982429.1">
    <property type="nucleotide sequence ID" value="NZ_ABVL01000020.1"/>
</dbReference>
<keyword evidence="1" id="KW-0472">Membrane</keyword>
<organism evidence="2 3">
    <name type="scientific">Chthoniobacter flavus Ellin428</name>
    <dbReference type="NCBI Taxonomy" id="497964"/>
    <lineage>
        <taxon>Bacteria</taxon>
        <taxon>Pseudomonadati</taxon>
        <taxon>Verrucomicrobiota</taxon>
        <taxon>Spartobacteria</taxon>
        <taxon>Chthoniobacterales</taxon>
        <taxon>Chthoniobacteraceae</taxon>
        <taxon>Chthoniobacter</taxon>
    </lineage>
</organism>
<name>B4D868_9BACT</name>
<keyword evidence="3" id="KW-1185">Reference proteome</keyword>
<feature type="transmembrane region" description="Helical" evidence="1">
    <location>
        <begin position="12"/>
        <end position="32"/>
    </location>
</feature>
<sequence length="176" mass="19777">MSRNLSSREKVLAIIVAAIVGIGGTLILVQSYTSKRAALTVQIASQKKQLRSMHEVLAQSEMWAQRDQWLDAKQPRMENPDTAGVQLLNSVLELARKHEVLPENPTIRTPESRPNCISVVLEIETKSPWSPLVEFLQELQTPEQFIAIESANLKVDPADATQVRGHFKIARWYAPK</sequence>
<dbReference type="EMBL" id="ABVL01000020">
    <property type="protein sequence ID" value="EDY17422.1"/>
    <property type="molecule type" value="Genomic_DNA"/>
</dbReference>
<keyword evidence="1" id="KW-1133">Transmembrane helix</keyword>
<evidence type="ECO:0000256" key="1">
    <source>
        <dbReference type="SAM" id="Phobius"/>
    </source>
</evidence>
<dbReference type="AlphaFoldDB" id="B4D868"/>
<evidence type="ECO:0008006" key="4">
    <source>
        <dbReference type="Google" id="ProtNLM"/>
    </source>
</evidence>
<keyword evidence="1" id="KW-0812">Transmembrane</keyword>
<evidence type="ECO:0000313" key="3">
    <source>
        <dbReference type="Proteomes" id="UP000005824"/>
    </source>
</evidence>
<dbReference type="eggNOG" id="ENOG502ZUA2">
    <property type="taxonomic scope" value="Bacteria"/>
</dbReference>
<accession>B4D868</accession>
<dbReference type="InParanoid" id="B4D868"/>
<evidence type="ECO:0000313" key="2">
    <source>
        <dbReference type="EMBL" id="EDY17422.1"/>
    </source>
</evidence>
<comment type="caution">
    <text evidence="2">The sequence shown here is derived from an EMBL/GenBank/DDBJ whole genome shotgun (WGS) entry which is preliminary data.</text>
</comment>
<proteinExistence type="predicted"/>